<feature type="region of interest" description="Disordered" evidence="6">
    <location>
        <begin position="125"/>
        <end position="165"/>
    </location>
</feature>
<dbReference type="GO" id="GO:0000981">
    <property type="term" value="F:DNA-binding transcription factor activity, RNA polymerase II-specific"/>
    <property type="evidence" value="ECO:0007669"/>
    <property type="project" value="TreeGrafter"/>
</dbReference>
<dbReference type="GO" id="GO:0031519">
    <property type="term" value="C:PcG protein complex"/>
    <property type="evidence" value="ECO:0007669"/>
    <property type="project" value="TreeGrafter"/>
</dbReference>
<gene>
    <name evidence="9" type="primary">LOC111602492</name>
</gene>
<feature type="compositionally biased region" description="Polar residues" evidence="6">
    <location>
        <begin position="136"/>
        <end position="154"/>
    </location>
</feature>
<dbReference type="GO" id="GO:0000785">
    <property type="term" value="C:chromatin"/>
    <property type="evidence" value="ECO:0007669"/>
    <property type="project" value="TreeGrafter"/>
</dbReference>
<accession>A0A6J1M5L3</accession>
<sequence>MDENRSFKCNEPGCGKAFWYKSALKRHLNTHKENDPDAPTVSWGCSNCTKMFSTIESLRRHFKTAHGSVYVYPCQYEGCTQMFQRKDNLTRHAASHADNKHYCDTCGKSFARKDALTRHKVIHTRQAQLKAAESPDNPSSRQGQDRSNSNSSSMLVKRRSVGVSV</sequence>
<dbReference type="RefSeq" id="XP_023175326.1">
    <property type="nucleotide sequence ID" value="XM_023319558.2"/>
</dbReference>
<dbReference type="GeneID" id="111602492"/>
<feature type="domain" description="C2H2-type" evidence="7">
    <location>
        <begin position="43"/>
        <end position="66"/>
    </location>
</feature>
<dbReference type="PROSITE" id="PS00028">
    <property type="entry name" value="ZINC_FINGER_C2H2_1"/>
    <property type="match status" value="4"/>
</dbReference>
<evidence type="ECO:0000313" key="8">
    <source>
        <dbReference type="Proteomes" id="UP000504633"/>
    </source>
</evidence>
<evidence type="ECO:0000256" key="1">
    <source>
        <dbReference type="ARBA" id="ARBA00022723"/>
    </source>
</evidence>
<keyword evidence="8" id="KW-1185">Reference proteome</keyword>
<proteinExistence type="predicted"/>
<dbReference type="Gene3D" id="3.30.160.60">
    <property type="entry name" value="Classic Zinc Finger"/>
    <property type="match status" value="3"/>
</dbReference>
<feature type="domain" description="C2H2-type" evidence="7">
    <location>
        <begin position="101"/>
        <end position="128"/>
    </location>
</feature>
<dbReference type="OMA" id="HTRKAQA"/>
<dbReference type="GO" id="GO:0005667">
    <property type="term" value="C:transcription regulator complex"/>
    <property type="evidence" value="ECO:0007669"/>
    <property type="project" value="TreeGrafter"/>
</dbReference>
<organism evidence="8 9">
    <name type="scientific">Drosophila hydei</name>
    <name type="common">Fruit fly</name>
    <dbReference type="NCBI Taxonomy" id="7224"/>
    <lineage>
        <taxon>Eukaryota</taxon>
        <taxon>Metazoa</taxon>
        <taxon>Ecdysozoa</taxon>
        <taxon>Arthropoda</taxon>
        <taxon>Hexapoda</taxon>
        <taxon>Insecta</taxon>
        <taxon>Pterygota</taxon>
        <taxon>Neoptera</taxon>
        <taxon>Endopterygota</taxon>
        <taxon>Diptera</taxon>
        <taxon>Brachycera</taxon>
        <taxon>Muscomorpha</taxon>
        <taxon>Ephydroidea</taxon>
        <taxon>Drosophilidae</taxon>
        <taxon>Drosophila</taxon>
    </lineage>
</organism>
<dbReference type="InterPro" id="IPR013087">
    <property type="entry name" value="Znf_C2H2_type"/>
</dbReference>
<evidence type="ECO:0000256" key="6">
    <source>
        <dbReference type="SAM" id="MobiDB-lite"/>
    </source>
</evidence>
<feature type="domain" description="C2H2-type" evidence="7">
    <location>
        <begin position="7"/>
        <end position="36"/>
    </location>
</feature>
<evidence type="ECO:0000259" key="7">
    <source>
        <dbReference type="PROSITE" id="PS50157"/>
    </source>
</evidence>
<evidence type="ECO:0000256" key="5">
    <source>
        <dbReference type="PROSITE-ProRule" id="PRU00042"/>
    </source>
</evidence>
<dbReference type="Pfam" id="PF13894">
    <property type="entry name" value="zf-C2H2_4"/>
    <property type="match status" value="1"/>
</dbReference>
<name>A0A6J1M5L3_DROHY</name>
<reference evidence="9" key="1">
    <citation type="submission" date="2025-08" db="UniProtKB">
        <authorList>
            <consortium name="RefSeq"/>
        </authorList>
    </citation>
    <scope>IDENTIFICATION</scope>
    <source>
        <strain evidence="9">15085-1641.00</strain>
        <tissue evidence="9">Whole body</tissue>
    </source>
</reference>
<keyword evidence="3 5" id="KW-0863">Zinc-finger</keyword>
<dbReference type="FunFam" id="3.30.160.60:FF:000340">
    <property type="entry name" value="zinc finger protein 473 isoform X1"/>
    <property type="match status" value="1"/>
</dbReference>
<dbReference type="Pfam" id="PF00096">
    <property type="entry name" value="zf-C2H2"/>
    <property type="match status" value="3"/>
</dbReference>
<dbReference type="GO" id="GO:0000978">
    <property type="term" value="F:RNA polymerase II cis-regulatory region sequence-specific DNA binding"/>
    <property type="evidence" value="ECO:0007669"/>
    <property type="project" value="TreeGrafter"/>
</dbReference>
<feature type="domain" description="C2H2-type" evidence="7">
    <location>
        <begin position="72"/>
        <end position="101"/>
    </location>
</feature>
<dbReference type="Proteomes" id="UP000504633">
    <property type="component" value="Unplaced"/>
</dbReference>
<dbReference type="PANTHER" id="PTHR14003:SF19">
    <property type="entry name" value="YY2 TRANSCRIPTION FACTOR"/>
    <property type="match status" value="1"/>
</dbReference>
<keyword evidence="1" id="KW-0479">Metal-binding</keyword>
<dbReference type="PROSITE" id="PS50157">
    <property type="entry name" value="ZINC_FINGER_C2H2_2"/>
    <property type="match status" value="4"/>
</dbReference>
<dbReference type="PANTHER" id="PTHR14003">
    <property type="entry name" value="TRANSCRIPTIONAL REPRESSOR PROTEIN YY"/>
    <property type="match status" value="1"/>
</dbReference>
<dbReference type="InterPro" id="IPR036236">
    <property type="entry name" value="Znf_C2H2_sf"/>
</dbReference>
<evidence type="ECO:0000256" key="4">
    <source>
        <dbReference type="ARBA" id="ARBA00022833"/>
    </source>
</evidence>
<protein>
    <submittedName>
        <fullName evidence="9">Zinc finger protein 93-like</fullName>
    </submittedName>
</protein>
<evidence type="ECO:0000313" key="9">
    <source>
        <dbReference type="RefSeq" id="XP_023175326.1"/>
    </source>
</evidence>
<dbReference type="SMART" id="SM00355">
    <property type="entry name" value="ZnF_C2H2"/>
    <property type="match status" value="4"/>
</dbReference>
<feature type="compositionally biased region" description="Basic residues" evidence="6">
    <location>
        <begin position="156"/>
        <end position="165"/>
    </location>
</feature>
<dbReference type="KEGG" id="dhe:111602492"/>
<dbReference type="SUPFAM" id="SSF57667">
    <property type="entry name" value="beta-beta-alpha zinc fingers"/>
    <property type="match status" value="2"/>
</dbReference>
<dbReference type="GO" id="GO:0008270">
    <property type="term" value="F:zinc ion binding"/>
    <property type="evidence" value="ECO:0007669"/>
    <property type="project" value="UniProtKB-KW"/>
</dbReference>
<keyword evidence="4" id="KW-0862">Zinc</keyword>
<evidence type="ECO:0000256" key="3">
    <source>
        <dbReference type="ARBA" id="ARBA00022771"/>
    </source>
</evidence>
<keyword evidence="2" id="KW-0677">Repeat</keyword>
<evidence type="ECO:0000256" key="2">
    <source>
        <dbReference type="ARBA" id="ARBA00022737"/>
    </source>
</evidence>
<dbReference type="AlphaFoldDB" id="A0A6J1M5L3"/>
<dbReference type="OrthoDB" id="9411774at2759"/>